<keyword evidence="4 6" id="KW-1133">Transmembrane helix</keyword>
<gene>
    <name evidence="8" type="ORF">AGLY_012229</name>
</gene>
<dbReference type="EMBL" id="VYZN01000048">
    <property type="protein sequence ID" value="KAE9528654.1"/>
    <property type="molecule type" value="Genomic_DNA"/>
</dbReference>
<proteinExistence type="inferred from homology"/>
<keyword evidence="3 6" id="KW-0812">Transmembrane</keyword>
<feature type="transmembrane region" description="Helical" evidence="6">
    <location>
        <begin position="336"/>
        <end position="358"/>
    </location>
</feature>
<dbReference type="OrthoDB" id="1936208at2759"/>
<feature type="transmembrane region" description="Helical" evidence="6">
    <location>
        <begin position="468"/>
        <end position="490"/>
    </location>
</feature>
<keyword evidence="5 6" id="KW-0472">Membrane</keyword>
<evidence type="ECO:0000313" key="9">
    <source>
        <dbReference type="Proteomes" id="UP000475862"/>
    </source>
</evidence>
<dbReference type="PANTHER" id="PTHR23302:SF24">
    <property type="entry name" value="TMC DOMAIN-CONTAINING PROTEIN"/>
    <property type="match status" value="1"/>
</dbReference>
<reference evidence="8 9" key="1">
    <citation type="submission" date="2019-08" db="EMBL/GenBank/DDBJ databases">
        <title>The genome of the soybean aphid Biotype 1, its phylome, world population structure and adaptation to the North American continent.</title>
        <authorList>
            <person name="Giordano R."/>
            <person name="Donthu R.K."/>
            <person name="Hernandez A.G."/>
            <person name="Wright C.L."/>
            <person name="Zimin A.V."/>
        </authorList>
    </citation>
    <scope>NUCLEOTIDE SEQUENCE [LARGE SCALE GENOMIC DNA]</scope>
    <source>
        <tissue evidence="8">Whole aphids</tissue>
    </source>
</reference>
<feature type="transmembrane region" description="Helical" evidence="6">
    <location>
        <begin position="511"/>
        <end position="532"/>
    </location>
</feature>
<comment type="similarity">
    <text evidence="2">Belongs to the TMC family.</text>
</comment>
<feature type="transmembrane region" description="Helical" evidence="6">
    <location>
        <begin position="233"/>
        <end position="257"/>
    </location>
</feature>
<evidence type="ECO:0000256" key="2">
    <source>
        <dbReference type="ARBA" id="ARBA00006510"/>
    </source>
</evidence>
<sequence length="806" mass="93572">MSLNDRRIPYPGTITANTLINIIGRNDDQNRIDFRMSESERKKRSQCIDVWEEAGSEFYQESYPGMEADLEAFQKNPNKLSTLLPSNKTRTARKKINNGTVCYQATATLKPVEYGTLCQNTMGCNNEIQISLMPDLSENLSNEELVWEEIMKIKTMPISMAHKKELKAKLKSADAFRLQGFQQLKWQKRKMCNCLKTKWLEFYNKFNLWSSSLKKIEGHCGAGVVEFFLFIKLLIFLNAFTMVVVFIILIFPSVYWVELKEGIAPDLWNECGSSNESASIECCSAIYENTTRIARPRVNMHYIMDIIQGTGWVETTPMYYSYYPNQQFNIGKLFTYHIPLAYIVSTISYFILFFLIIVRKSIKGFKQRMVETQVQYYLYSNSIFIGWDFCINNKISAMLKQKAIFNELRSFLIADRPKFENRNRSKQINIIIIRLLISFLVIALIGSACFSIYMIFNYSIKLLQRDQTFTWAFLLEFATPVAITFYNIVLPIIFDIFLKFENRSMYQETRLCILRIICVRLSLLVVLLGSIYKLINCVREKSQCASALCSSPLCWETYVGKIMYKLLIVDVACKIGITILISCPRSILVRHFKSNFFQVMCKQELNLAKHVLDVIYIQIIVWLGSFYVALLPVLGLVSMVIMFYIKRFSCIVNYSLAQKVYSPSRAHTMIMSMLLISYVLCVTTWLTAVSKITPSRSCGPFKGLPSIWRVLIDFIHTIPSWTITCYEILFSLNFVVPLIFILSCIVYYYHTVMRSNKKMIMVLRKQLVLEGHDKQFLLNRLSAFIKQQDRRRKATENNGEIDVLLS</sequence>
<feature type="transmembrane region" description="Helical" evidence="6">
    <location>
        <begin position="615"/>
        <end position="645"/>
    </location>
</feature>
<name>A0A6G0TBP0_APHGL</name>
<dbReference type="GO" id="GO:0008381">
    <property type="term" value="F:mechanosensitive monoatomic ion channel activity"/>
    <property type="evidence" value="ECO:0007669"/>
    <property type="project" value="TreeGrafter"/>
</dbReference>
<organism evidence="8 9">
    <name type="scientific">Aphis glycines</name>
    <name type="common">Soybean aphid</name>
    <dbReference type="NCBI Taxonomy" id="307491"/>
    <lineage>
        <taxon>Eukaryota</taxon>
        <taxon>Metazoa</taxon>
        <taxon>Ecdysozoa</taxon>
        <taxon>Arthropoda</taxon>
        <taxon>Hexapoda</taxon>
        <taxon>Insecta</taxon>
        <taxon>Pterygota</taxon>
        <taxon>Neoptera</taxon>
        <taxon>Paraneoptera</taxon>
        <taxon>Hemiptera</taxon>
        <taxon>Sternorrhyncha</taxon>
        <taxon>Aphidomorpha</taxon>
        <taxon>Aphidoidea</taxon>
        <taxon>Aphididae</taxon>
        <taxon>Aphidini</taxon>
        <taxon>Aphis</taxon>
        <taxon>Aphis</taxon>
    </lineage>
</organism>
<evidence type="ECO:0000256" key="3">
    <source>
        <dbReference type="ARBA" id="ARBA00022692"/>
    </source>
</evidence>
<evidence type="ECO:0000313" key="8">
    <source>
        <dbReference type="EMBL" id="KAE9528654.1"/>
    </source>
</evidence>
<dbReference type="Proteomes" id="UP000475862">
    <property type="component" value="Unassembled WGS sequence"/>
</dbReference>
<accession>A0A6G0TBP0</accession>
<protein>
    <recommendedName>
        <fullName evidence="7">TMC domain-containing protein</fullName>
    </recommendedName>
</protein>
<evidence type="ECO:0000256" key="6">
    <source>
        <dbReference type="SAM" id="Phobius"/>
    </source>
</evidence>
<dbReference type="GO" id="GO:0005886">
    <property type="term" value="C:plasma membrane"/>
    <property type="evidence" value="ECO:0007669"/>
    <property type="project" value="InterPro"/>
</dbReference>
<feature type="transmembrane region" description="Helical" evidence="6">
    <location>
        <begin position="431"/>
        <end position="456"/>
    </location>
</feature>
<dbReference type="InterPro" id="IPR012496">
    <property type="entry name" value="TMC_dom"/>
</dbReference>
<evidence type="ECO:0000256" key="1">
    <source>
        <dbReference type="ARBA" id="ARBA00004141"/>
    </source>
</evidence>
<feature type="transmembrane region" description="Helical" evidence="6">
    <location>
        <begin position="666"/>
        <end position="686"/>
    </location>
</feature>
<comment type="caution">
    <text evidence="8">The sequence shown here is derived from an EMBL/GenBank/DDBJ whole genome shotgun (WGS) entry which is preliminary data.</text>
</comment>
<dbReference type="InterPro" id="IPR038900">
    <property type="entry name" value="TMC"/>
</dbReference>
<dbReference type="Pfam" id="PF07810">
    <property type="entry name" value="TMC"/>
    <property type="match status" value="1"/>
</dbReference>
<dbReference type="PANTHER" id="PTHR23302">
    <property type="entry name" value="TRANSMEMBRANE CHANNEL-RELATED"/>
    <property type="match status" value="1"/>
</dbReference>
<evidence type="ECO:0000256" key="5">
    <source>
        <dbReference type="ARBA" id="ARBA00023136"/>
    </source>
</evidence>
<feature type="transmembrane region" description="Helical" evidence="6">
    <location>
        <begin position="728"/>
        <end position="749"/>
    </location>
</feature>
<evidence type="ECO:0000256" key="4">
    <source>
        <dbReference type="ARBA" id="ARBA00022989"/>
    </source>
</evidence>
<comment type="subcellular location">
    <subcellularLocation>
        <location evidence="1">Membrane</location>
        <topology evidence="1">Multi-pass membrane protein</topology>
    </subcellularLocation>
</comment>
<feature type="domain" description="TMC" evidence="7">
    <location>
        <begin position="554"/>
        <end position="662"/>
    </location>
</feature>
<evidence type="ECO:0000259" key="7">
    <source>
        <dbReference type="Pfam" id="PF07810"/>
    </source>
</evidence>
<keyword evidence="9" id="KW-1185">Reference proteome</keyword>
<dbReference type="AlphaFoldDB" id="A0A6G0TBP0"/>